<keyword evidence="5" id="KW-0539">Nucleus</keyword>
<dbReference type="PANTHER" id="PTHR12264">
    <property type="entry name" value="TRANSCRIPTION INITIATION FACTOR TFIID SUBUNIT 12"/>
    <property type="match status" value="1"/>
</dbReference>
<gene>
    <name evidence="11" type="ORF">HG535_0G03840</name>
</gene>
<evidence type="ECO:0000256" key="6">
    <source>
        <dbReference type="ARBA" id="ARBA00075089"/>
    </source>
</evidence>
<comment type="similarity">
    <text evidence="2">Belongs to the TAF12 family.</text>
</comment>
<evidence type="ECO:0000256" key="5">
    <source>
        <dbReference type="ARBA" id="ARBA00023242"/>
    </source>
</evidence>
<feature type="compositionally biased region" description="Polar residues" evidence="9">
    <location>
        <begin position="84"/>
        <end position="97"/>
    </location>
</feature>
<name>A0A7H9B723_ZYGMR</name>
<evidence type="ECO:0000313" key="12">
    <source>
        <dbReference type="Proteomes" id="UP000509704"/>
    </source>
</evidence>
<evidence type="ECO:0000256" key="3">
    <source>
        <dbReference type="ARBA" id="ARBA00023015"/>
    </source>
</evidence>
<dbReference type="GO" id="GO:0000124">
    <property type="term" value="C:SAGA complex"/>
    <property type="evidence" value="ECO:0007669"/>
    <property type="project" value="InterPro"/>
</dbReference>
<evidence type="ECO:0000256" key="1">
    <source>
        <dbReference type="ARBA" id="ARBA00004123"/>
    </source>
</evidence>
<dbReference type="Pfam" id="PF03847">
    <property type="entry name" value="TFIID_20kDa"/>
    <property type="match status" value="1"/>
</dbReference>
<evidence type="ECO:0000259" key="10">
    <source>
        <dbReference type="Pfam" id="PF03847"/>
    </source>
</evidence>
<dbReference type="GO" id="GO:0017025">
    <property type="term" value="F:TBP-class protein binding"/>
    <property type="evidence" value="ECO:0007669"/>
    <property type="project" value="TreeGrafter"/>
</dbReference>
<feature type="region of interest" description="Disordered" evidence="9">
    <location>
        <begin position="542"/>
        <end position="564"/>
    </location>
</feature>
<dbReference type="CDD" id="cd07981">
    <property type="entry name" value="HFD_TAF12"/>
    <property type="match status" value="1"/>
</dbReference>
<dbReference type="AlphaFoldDB" id="A0A7H9B723"/>
<feature type="compositionally biased region" description="Polar residues" evidence="9">
    <location>
        <begin position="1"/>
        <end position="27"/>
    </location>
</feature>
<feature type="compositionally biased region" description="Polar residues" evidence="9">
    <location>
        <begin position="322"/>
        <end position="358"/>
    </location>
</feature>
<dbReference type="GO" id="GO:0046982">
    <property type="term" value="F:protein heterodimerization activity"/>
    <property type="evidence" value="ECO:0007669"/>
    <property type="project" value="InterPro"/>
</dbReference>
<feature type="compositionally biased region" description="Low complexity" evidence="9">
    <location>
        <begin position="106"/>
        <end position="120"/>
    </location>
</feature>
<keyword evidence="8" id="KW-0175">Coiled coil</keyword>
<evidence type="ECO:0000256" key="2">
    <source>
        <dbReference type="ARBA" id="ARBA00007530"/>
    </source>
</evidence>
<dbReference type="SUPFAM" id="SSF47113">
    <property type="entry name" value="Histone-fold"/>
    <property type="match status" value="1"/>
</dbReference>
<dbReference type="InterPro" id="IPR003228">
    <property type="entry name" value="TFIID_TAF12_dom"/>
</dbReference>
<evidence type="ECO:0000256" key="4">
    <source>
        <dbReference type="ARBA" id="ARBA00023163"/>
    </source>
</evidence>
<dbReference type="RefSeq" id="XP_037146226.1">
    <property type="nucleotide sequence ID" value="XM_037290331.1"/>
</dbReference>
<evidence type="ECO:0000313" key="11">
    <source>
        <dbReference type="EMBL" id="QLG74501.1"/>
    </source>
</evidence>
<dbReference type="EMBL" id="CP058610">
    <property type="protein sequence ID" value="QLG74501.1"/>
    <property type="molecule type" value="Genomic_DNA"/>
</dbReference>
<dbReference type="GO" id="GO:0005669">
    <property type="term" value="C:transcription factor TFIID complex"/>
    <property type="evidence" value="ECO:0007669"/>
    <property type="project" value="InterPro"/>
</dbReference>
<feature type="domain" description="Transcription initiation factor TFIID subunit 12" evidence="10">
    <location>
        <begin position="439"/>
        <end position="511"/>
    </location>
</feature>
<organism evidence="11 12">
    <name type="scientific">Zygotorulaspora mrakii</name>
    <name type="common">Zygosaccharomyces mrakii</name>
    <dbReference type="NCBI Taxonomy" id="42260"/>
    <lineage>
        <taxon>Eukaryota</taxon>
        <taxon>Fungi</taxon>
        <taxon>Dikarya</taxon>
        <taxon>Ascomycota</taxon>
        <taxon>Saccharomycotina</taxon>
        <taxon>Saccharomycetes</taxon>
        <taxon>Saccharomycetales</taxon>
        <taxon>Saccharomycetaceae</taxon>
        <taxon>Zygotorulaspora</taxon>
    </lineage>
</organism>
<keyword evidence="12" id="KW-1185">Reference proteome</keyword>
<dbReference type="Gene3D" id="1.10.20.10">
    <property type="entry name" value="Histone, subunit A"/>
    <property type="match status" value="1"/>
</dbReference>
<feature type="coiled-coil region" evidence="8">
    <location>
        <begin position="149"/>
        <end position="199"/>
    </location>
</feature>
<feature type="region of interest" description="Disordered" evidence="9">
    <location>
        <begin position="84"/>
        <end position="120"/>
    </location>
</feature>
<dbReference type="OrthoDB" id="2193432at2759"/>
<keyword evidence="4" id="KW-0804">Transcription</keyword>
<evidence type="ECO:0000256" key="9">
    <source>
        <dbReference type="SAM" id="MobiDB-lite"/>
    </source>
</evidence>
<proteinExistence type="inferred from homology"/>
<sequence length="564" mass="62768">MSFQNNANDTSSRQANVSQSVGNQQNRKLTEMTEQYMALLREAKNVGESTPKGRELLMNATKLRTYCENYSRQLQQAGQAYNQNRSNAGVGNSSTISKPAAVNPNSAGSTGSQQSRTSGSQLANFIRQVLTPEQNQQHDALSQSFQTKFKNIRDKAAYLQQHIERLSQEINKQTDVSAREQLEEKKAELTNSLKMLRMEYTVQHAEFQNRKKRFYVECARNNPDLHQLLQRTTQQQRLAQQQQQAQAQAQKQAPMQPQTQQQLQQPQVQQPQVQQPQVQQPQVQQPQVQQPQVSAVNTTSNLNSEKGLVSTPKVANSPAVPKTQQETPRNVTMQKLPQQNRTQSTSGNPVSKSQSQVTSVNAAASMAANNGSIKPTIFKQSDPVVPISETVTSRTPAPVTYKTNRPSLTGGTAMNAAALNTPAMTKLPPYEVDTERVMSKRKLRELVKSVGIDEGDGETVIDGDVEELLLDLADDFVTNVTGFACRLAKHRKSDNLETRDIQLHLERNWNIRIPGYSGDEIRTTRKWNPLQSYNQKLQTINSEKAASAKNSNSVSSMSSGKPPS</sequence>
<dbReference type="GO" id="GO:0003677">
    <property type="term" value="F:DNA binding"/>
    <property type="evidence" value="ECO:0007669"/>
    <property type="project" value="TreeGrafter"/>
</dbReference>
<dbReference type="Proteomes" id="UP000509704">
    <property type="component" value="Chromosome 7"/>
</dbReference>
<keyword evidence="3" id="KW-0805">Transcription regulation</keyword>
<dbReference type="PANTHER" id="PTHR12264:SF21">
    <property type="entry name" value="TRANSCRIPTION INITIATION FACTOR TFIID SUBUNIT 12"/>
    <property type="match status" value="1"/>
</dbReference>
<feature type="compositionally biased region" description="Low complexity" evidence="9">
    <location>
        <begin position="239"/>
        <end position="292"/>
    </location>
</feature>
<feature type="compositionally biased region" description="Polar residues" evidence="9">
    <location>
        <begin position="293"/>
        <end position="304"/>
    </location>
</feature>
<protein>
    <recommendedName>
        <fullName evidence="6">TBP-associated factor 12</fullName>
    </recommendedName>
    <alternativeName>
        <fullName evidence="7">Transcription initiation factor TFIID subunit 12</fullName>
    </alternativeName>
</protein>
<dbReference type="InterPro" id="IPR037794">
    <property type="entry name" value="TAF12"/>
</dbReference>
<dbReference type="GO" id="GO:0051123">
    <property type="term" value="P:RNA polymerase II preinitiation complex assembly"/>
    <property type="evidence" value="ECO:0007669"/>
    <property type="project" value="TreeGrafter"/>
</dbReference>
<dbReference type="GeneID" id="59238284"/>
<dbReference type="FunFam" id="1.10.20.10:FF:000011">
    <property type="entry name" value="Transcription initiation factor TFIID subunit 12"/>
    <property type="match status" value="1"/>
</dbReference>
<feature type="region of interest" description="Disordered" evidence="9">
    <location>
        <begin position="1"/>
        <end position="29"/>
    </location>
</feature>
<accession>A0A7H9B723</accession>
<dbReference type="KEGG" id="zmk:HG535_0G03840"/>
<evidence type="ECO:0000256" key="8">
    <source>
        <dbReference type="SAM" id="Coils"/>
    </source>
</evidence>
<evidence type="ECO:0000256" key="7">
    <source>
        <dbReference type="ARBA" id="ARBA00093657"/>
    </source>
</evidence>
<feature type="region of interest" description="Disordered" evidence="9">
    <location>
        <begin position="239"/>
        <end position="358"/>
    </location>
</feature>
<reference evidence="11 12" key="1">
    <citation type="submission" date="2020-07" db="EMBL/GenBank/DDBJ databases">
        <title>The yeast mating-type switching endonuclease HO is a domesticated member of an unorthodox homing genetic element family.</title>
        <authorList>
            <person name="Coughlan A.Y."/>
            <person name="Lombardi L."/>
            <person name="Braun-Galleani S."/>
            <person name="Martos A.R."/>
            <person name="Galeote V."/>
            <person name="Bigey F."/>
            <person name="Dequin S."/>
            <person name="Byrne K.P."/>
            <person name="Wolfe K.H."/>
        </authorList>
    </citation>
    <scope>NUCLEOTIDE SEQUENCE [LARGE SCALE GENOMIC DNA]</scope>
    <source>
        <strain evidence="11 12">NRRL Y-6702</strain>
    </source>
</reference>
<dbReference type="InterPro" id="IPR009072">
    <property type="entry name" value="Histone-fold"/>
</dbReference>
<comment type="subcellular location">
    <subcellularLocation>
        <location evidence="1">Nucleus</location>
    </subcellularLocation>
</comment>